<keyword evidence="10" id="KW-1185">Reference proteome</keyword>
<comment type="subcellular location">
    <subcellularLocation>
        <location evidence="1">Secreted</location>
        <location evidence="1">Cell wall</location>
    </subcellularLocation>
</comment>
<evidence type="ECO:0000256" key="1">
    <source>
        <dbReference type="ARBA" id="ARBA00004191"/>
    </source>
</evidence>
<dbReference type="PANTHER" id="PTHR31018">
    <property type="entry name" value="SPORULATION-SPECIFIC PROTEIN-RELATED"/>
    <property type="match status" value="1"/>
</dbReference>
<dbReference type="Gene3D" id="3.80.20.20">
    <property type="entry name" value="Receptor L-domain"/>
    <property type="match status" value="1"/>
</dbReference>
<dbReference type="SUPFAM" id="SSF52058">
    <property type="entry name" value="L domain-like"/>
    <property type="match status" value="1"/>
</dbReference>
<feature type="signal peptide" evidence="8">
    <location>
        <begin position="1"/>
        <end position="22"/>
    </location>
</feature>
<evidence type="ECO:0000256" key="7">
    <source>
        <dbReference type="SAM" id="Phobius"/>
    </source>
</evidence>
<sequence>MRLCIASFVWCLISYAAVGVEGATDCKPALGSLTIKTAQDVSDVAKCSTFTGDIFVAADGPDEVILDGLKSILGNLDVENVGKLHSLSSMTLEAVSSLTLKNLPELSNLSFPVLKKFSSLKWDNLPALEGCSIATGPIETDIGEITISNTSMKSLDWLVWSVGQLVITDNAKLESFSLPYEEIHGALTFGQNAALKSFDVSRLIRIEGGLNISNNDVTTLSFAKLQVIQGNVKLGGGYTNISMPVLNSIGGSLDAESTGDISALCTNLEKDKSFVGHYECESKTSDTPQPSTSNPDATSGPDNESDPGEEDDEPGPSRSVDPRSIGIAAGVIVIAILAVIFSIFYFKRRIRSKVREISHDSRTKKSIELSDTDTSSVRSLRNAGVPMARTASVKELESPAIRLELASDSTVSLQELPGALLPHELDGRHGRSELGTPIAPLSPAPSFESVNSVTPLVRYEMPA</sequence>
<dbReference type="OrthoDB" id="536881at2759"/>
<dbReference type="AlphaFoldDB" id="A0A7C8I6V0"/>
<dbReference type="InterPro" id="IPR036941">
    <property type="entry name" value="Rcpt_L-dom_sf"/>
</dbReference>
<dbReference type="EMBL" id="JAADJZ010000030">
    <property type="protein sequence ID" value="KAF2865927.1"/>
    <property type="molecule type" value="Genomic_DNA"/>
</dbReference>
<gene>
    <name evidence="9" type="ORF">BDV95DRAFT_242640</name>
</gene>
<evidence type="ECO:0000256" key="6">
    <source>
        <dbReference type="SAM" id="MobiDB-lite"/>
    </source>
</evidence>
<protein>
    <recommendedName>
        <fullName evidence="11">Receptor L-domain domain-containing protein</fullName>
    </recommendedName>
</protein>
<evidence type="ECO:0000313" key="9">
    <source>
        <dbReference type="EMBL" id="KAF2865927.1"/>
    </source>
</evidence>
<evidence type="ECO:0000256" key="2">
    <source>
        <dbReference type="ARBA" id="ARBA00022512"/>
    </source>
</evidence>
<feature type="compositionally biased region" description="Polar residues" evidence="6">
    <location>
        <begin position="285"/>
        <end position="297"/>
    </location>
</feature>
<reference evidence="9 10" key="1">
    <citation type="submission" date="2020-01" db="EMBL/GenBank/DDBJ databases">
        <authorList>
            <consortium name="DOE Joint Genome Institute"/>
            <person name="Haridas S."/>
            <person name="Albert R."/>
            <person name="Binder M."/>
            <person name="Bloem J."/>
            <person name="Labutti K."/>
            <person name="Salamov A."/>
            <person name="Andreopoulos B."/>
            <person name="Baker S.E."/>
            <person name="Barry K."/>
            <person name="Bills G."/>
            <person name="Bluhm B.H."/>
            <person name="Cannon C."/>
            <person name="Castanera R."/>
            <person name="Culley D.E."/>
            <person name="Daum C."/>
            <person name="Ezra D."/>
            <person name="Gonzalez J.B."/>
            <person name="Henrissat B."/>
            <person name="Kuo A."/>
            <person name="Liang C."/>
            <person name="Lipzen A."/>
            <person name="Lutzoni F."/>
            <person name="Magnuson J."/>
            <person name="Mondo S."/>
            <person name="Nolan M."/>
            <person name="Ohm R."/>
            <person name="Pangilinan J."/>
            <person name="Park H.-J.H."/>
            <person name="Ramirez L."/>
            <person name="Alfaro M."/>
            <person name="Sun H."/>
            <person name="Tritt A."/>
            <person name="Yoshinaga Y."/>
            <person name="Zwiers L.-H.L."/>
            <person name="Turgeon B.G."/>
            <person name="Goodwin S.B."/>
            <person name="Spatafora J.W."/>
            <person name="Crous P.W."/>
            <person name="Grigoriev I.V."/>
        </authorList>
    </citation>
    <scope>NUCLEOTIDE SEQUENCE [LARGE SCALE GENOMIC DNA]</scope>
    <source>
        <strain evidence="9 10">CBS 611.86</strain>
    </source>
</reference>
<keyword evidence="7" id="KW-1133">Transmembrane helix</keyword>
<dbReference type="InterPro" id="IPR051648">
    <property type="entry name" value="CWI-Assembly_Regulator"/>
</dbReference>
<evidence type="ECO:0000256" key="3">
    <source>
        <dbReference type="ARBA" id="ARBA00022525"/>
    </source>
</evidence>
<keyword evidence="3" id="KW-0964">Secreted</keyword>
<feature type="region of interest" description="Disordered" evidence="6">
    <location>
        <begin position="279"/>
        <end position="321"/>
    </location>
</feature>
<dbReference type="Proteomes" id="UP000481861">
    <property type="component" value="Unassembled WGS sequence"/>
</dbReference>
<keyword evidence="7" id="KW-0472">Membrane</keyword>
<feature type="transmembrane region" description="Helical" evidence="7">
    <location>
        <begin position="325"/>
        <end position="346"/>
    </location>
</feature>
<keyword evidence="7" id="KW-0812">Transmembrane</keyword>
<evidence type="ECO:0000256" key="4">
    <source>
        <dbReference type="ARBA" id="ARBA00022729"/>
    </source>
</evidence>
<keyword evidence="4 8" id="KW-0732">Signal</keyword>
<organism evidence="9 10">
    <name type="scientific">Massariosphaeria phaeospora</name>
    <dbReference type="NCBI Taxonomy" id="100035"/>
    <lineage>
        <taxon>Eukaryota</taxon>
        <taxon>Fungi</taxon>
        <taxon>Dikarya</taxon>
        <taxon>Ascomycota</taxon>
        <taxon>Pezizomycotina</taxon>
        <taxon>Dothideomycetes</taxon>
        <taxon>Pleosporomycetidae</taxon>
        <taxon>Pleosporales</taxon>
        <taxon>Pleosporales incertae sedis</taxon>
        <taxon>Massariosphaeria</taxon>
    </lineage>
</organism>
<feature type="chain" id="PRO_5028876513" description="Receptor L-domain domain-containing protein" evidence="8">
    <location>
        <begin position="23"/>
        <end position="463"/>
    </location>
</feature>
<evidence type="ECO:0008006" key="11">
    <source>
        <dbReference type="Google" id="ProtNLM"/>
    </source>
</evidence>
<name>A0A7C8I6V0_9PLEO</name>
<accession>A0A7C8I6V0</accession>
<evidence type="ECO:0000256" key="8">
    <source>
        <dbReference type="SAM" id="SignalP"/>
    </source>
</evidence>
<evidence type="ECO:0000313" key="10">
    <source>
        <dbReference type="Proteomes" id="UP000481861"/>
    </source>
</evidence>
<keyword evidence="5" id="KW-0325">Glycoprotein</keyword>
<proteinExistence type="predicted"/>
<feature type="compositionally biased region" description="Acidic residues" evidence="6">
    <location>
        <begin position="303"/>
        <end position="314"/>
    </location>
</feature>
<keyword evidence="2" id="KW-0134">Cell wall</keyword>
<comment type="caution">
    <text evidence="9">The sequence shown here is derived from an EMBL/GenBank/DDBJ whole genome shotgun (WGS) entry which is preliminary data.</text>
</comment>
<dbReference type="PANTHER" id="PTHR31018:SF3">
    <property type="entry name" value="RECEPTOR PROTEIN-TYROSINE KINASE"/>
    <property type="match status" value="1"/>
</dbReference>
<evidence type="ECO:0000256" key="5">
    <source>
        <dbReference type="ARBA" id="ARBA00023180"/>
    </source>
</evidence>